<feature type="transmembrane region" description="Helical" evidence="7">
    <location>
        <begin position="183"/>
        <end position="202"/>
    </location>
</feature>
<keyword evidence="5 7" id="KW-1133">Transmembrane helix</keyword>
<comment type="catalytic activity">
    <reaction evidence="7">
        <text>L-cysteinyl-[prolipoprotein] + a 1,2-diacyl-sn-glycero-3-phospho-(1'-sn-glycerol) = an S-1,2-diacyl-sn-glyceryl-L-cysteinyl-[prolipoprotein] + sn-glycerol 1-phosphate + H(+)</text>
        <dbReference type="Rhea" id="RHEA:56712"/>
        <dbReference type="Rhea" id="RHEA-COMP:14679"/>
        <dbReference type="Rhea" id="RHEA-COMP:14680"/>
        <dbReference type="ChEBI" id="CHEBI:15378"/>
        <dbReference type="ChEBI" id="CHEBI:29950"/>
        <dbReference type="ChEBI" id="CHEBI:57685"/>
        <dbReference type="ChEBI" id="CHEBI:64716"/>
        <dbReference type="ChEBI" id="CHEBI:140658"/>
        <dbReference type="EC" id="2.5.1.145"/>
    </reaction>
</comment>
<sequence>MPILVIPFPAIDPILVSFGPFAIRWYALAYVAGLLFGWWYVRRLVATDRLWPAGPRMDALGVDDLLVWITFGVVLGGRLGYVAFYNLDYYLSDPLEIVKVWDGGMSFHGGMTGAALAMILFARGRKLNFWSVFDAAAAAVPIGLLLGRLANFVNGELYGRPTDVSWAVVFPRGGDVPRHPSQIYEAGLEGLVLFVVLTLVVWRTPALKRPGLVTGLFGVGYALARIVVEFFREPDPQVGYLAFDVVTMGMVLSAAMGFVGLAMIALAVSGRTAGPSAGPGP</sequence>
<dbReference type="HAMAP" id="MF_01147">
    <property type="entry name" value="Lgt"/>
    <property type="match status" value="1"/>
</dbReference>
<dbReference type="PROSITE" id="PS01311">
    <property type="entry name" value="LGT"/>
    <property type="match status" value="1"/>
</dbReference>
<feature type="transmembrane region" description="Helical" evidence="7">
    <location>
        <begin position="65"/>
        <end position="85"/>
    </location>
</feature>
<dbReference type="GO" id="GO:0008961">
    <property type="term" value="F:phosphatidylglycerol-prolipoprotein diacylglyceryl transferase activity"/>
    <property type="evidence" value="ECO:0007669"/>
    <property type="project" value="UniProtKB-UniRule"/>
</dbReference>
<feature type="transmembrane region" description="Helical" evidence="7">
    <location>
        <begin position="105"/>
        <end position="122"/>
    </location>
</feature>
<keyword evidence="3 7" id="KW-0808">Transferase</keyword>
<dbReference type="InterPro" id="IPR001640">
    <property type="entry name" value="Lgt"/>
</dbReference>
<accession>A0A4R6R9G0</accession>
<evidence type="ECO:0000256" key="5">
    <source>
        <dbReference type="ARBA" id="ARBA00022989"/>
    </source>
</evidence>
<keyword evidence="8" id="KW-0449">Lipoprotein</keyword>
<evidence type="ECO:0000313" key="9">
    <source>
        <dbReference type="Proteomes" id="UP000294547"/>
    </source>
</evidence>
<feature type="binding site" evidence="7">
    <location>
        <position position="148"/>
    </location>
    <ligand>
        <name>a 1,2-diacyl-sn-glycero-3-phospho-(1'-sn-glycerol)</name>
        <dbReference type="ChEBI" id="CHEBI:64716"/>
    </ligand>
</feature>
<comment type="similarity">
    <text evidence="1 7">Belongs to the Lgt family.</text>
</comment>
<evidence type="ECO:0000256" key="4">
    <source>
        <dbReference type="ARBA" id="ARBA00022692"/>
    </source>
</evidence>
<name>A0A4R6R9G0_9HYPH</name>
<dbReference type="PANTHER" id="PTHR30589">
    <property type="entry name" value="PROLIPOPROTEIN DIACYLGLYCERYL TRANSFERASE"/>
    <property type="match status" value="1"/>
</dbReference>
<keyword evidence="4 7" id="KW-0812">Transmembrane</keyword>
<evidence type="ECO:0000256" key="6">
    <source>
        <dbReference type="ARBA" id="ARBA00023136"/>
    </source>
</evidence>
<evidence type="ECO:0000256" key="1">
    <source>
        <dbReference type="ARBA" id="ARBA00007150"/>
    </source>
</evidence>
<evidence type="ECO:0000256" key="7">
    <source>
        <dbReference type="HAMAP-Rule" id="MF_01147"/>
    </source>
</evidence>
<feature type="transmembrane region" description="Helical" evidence="7">
    <location>
        <begin position="240"/>
        <end position="268"/>
    </location>
</feature>
<comment type="pathway">
    <text evidence="7">Protein modification; lipoprotein biosynthesis (diacylglyceryl transfer).</text>
</comment>
<dbReference type="GO" id="GO:0005886">
    <property type="term" value="C:plasma membrane"/>
    <property type="evidence" value="ECO:0007669"/>
    <property type="project" value="UniProtKB-SubCell"/>
</dbReference>
<dbReference type="GO" id="GO:0042158">
    <property type="term" value="P:lipoprotein biosynthetic process"/>
    <property type="evidence" value="ECO:0007669"/>
    <property type="project" value="UniProtKB-UniRule"/>
</dbReference>
<evidence type="ECO:0000313" key="8">
    <source>
        <dbReference type="EMBL" id="TDP82619.1"/>
    </source>
</evidence>
<dbReference type="PANTHER" id="PTHR30589:SF0">
    <property type="entry name" value="PHOSPHATIDYLGLYCEROL--PROLIPOPROTEIN DIACYLGLYCERYL TRANSFERASE"/>
    <property type="match status" value="1"/>
</dbReference>
<evidence type="ECO:0000256" key="2">
    <source>
        <dbReference type="ARBA" id="ARBA00022475"/>
    </source>
</evidence>
<dbReference type="Pfam" id="PF01790">
    <property type="entry name" value="LGT"/>
    <property type="match status" value="1"/>
</dbReference>
<comment type="function">
    <text evidence="7">Catalyzes the transfer of the diacylglyceryl group from phosphatidylglycerol to the sulfhydryl group of the N-terminal cysteine of a prolipoprotein, the first step in the formation of mature lipoproteins.</text>
</comment>
<comment type="subcellular location">
    <subcellularLocation>
        <location evidence="7">Cell membrane</location>
        <topology evidence="7">Multi-pass membrane protein</topology>
    </subcellularLocation>
</comment>
<proteinExistence type="inferred from homology"/>
<dbReference type="EC" id="2.5.1.145" evidence="7"/>
<reference evidence="8 9" key="1">
    <citation type="submission" date="2019-03" db="EMBL/GenBank/DDBJ databases">
        <title>Genomic Encyclopedia of Type Strains, Phase IV (KMG-IV): sequencing the most valuable type-strain genomes for metagenomic binning, comparative biology and taxonomic classification.</title>
        <authorList>
            <person name="Goeker M."/>
        </authorList>
    </citation>
    <scope>NUCLEOTIDE SEQUENCE [LARGE SCALE GENOMIC DNA]</scope>
    <source>
        <strain evidence="8 9">DSM 102969</strain>
    </source>
</reference>
<comment type="caution">
    <text evidence="8">The sequence shown here is derived from an EMBL/GenBank/DDBJ whole genome shotgun (WGS) entry which is preliminary data.</text>
</comment>
<keyword evidence="2 7" id="KW-1003">Cell membrane</keyword>
<keyword evidence="9" id="KW-1185">Reference proteome</keyword>
<feature type="transmembrane region" description="Helical" evidence="7">
    <location>
        <begin position="23"/>
        <end position="41"/>
    </location>
</feature>
<feature type="transmembrane region" description="Helical" evidence="7">
    <location>
        <begin position="129"/>
        <end position="150"/>
    </location>
</feature>
<organism evidence="8 9">
    <name type="scientific">Oharaeibacter diazotrophicus</name>
    <dbReference type="NCBI Taxonomy" id="1920512"/>
    <lineage>
        <taxon>Bacteria</taxon>
        <taxon>Pseudomonadati</taxon>
        <taxon>Pseudomonadota</taxon>
        <taxon>Alphaproteobacteria</taxon>
        <taxon>Hyphomicrobiales</taxon>
        <taxon>Pleomorphomonadaceae</taxon>
        <taxon>Oharaeibacter</taxon>
    </lineage>
</organism>
<dbReference type="RefSeq" id="WP_126539017.1">
    <property type="nucleotide sequence ID" value="NZ_BSPM01000007.1"/>
</dbReference>
<dbReference type="OrthoDB" id="871140at2"/>
<evidence type="ECO:0000256" key="3">
    <source>
        <dbReference type="ARBA" id="ARBA00022679"/>
    </source>
</evidence>
<dbReference type="AlphaFoldDB" id="A0A4R6R9G0"/>
<feature type="transmembrane region" description="Helical" evidence="7">
    <location>
        <begin position="211"/>
        <end position="228"/>
    </location>
</feature>
<gene>
    <name evidence="7" type="primary">lgt</name>
    <name evidence="8" type="ORF">EDD54_3888</name>
</gene>
<dbReference type="UniPathway" id="UPA00664"/>
<keyword evidence="6 7" id="KW-0472">Membrane</keyword>
<protein>
    <recommendedName>
        <fullName evidence="7">Phosphatidylglycerol--prolipoprotein diacylglyceryl transferase</fullName>
        <ecNumber evidence="7">2.5.1.145</ecNumber>
    </recommendedName>
</protein>
<dbReference type="NCBIfam" id="TIGR00544">
    <property type="entry name" value="lgt"/>
    <property type="match status" value="1"/>
</dbReference>
<dbReference type="EMBL" id="SNXY01000010">
    <property type="protein sequence ID" value="TDP82619.1"/>
    <property type="molecule type" value="Genomic_DNA"/>
</dbReference>
<dbReference type="Proteomes" id="UP000294547">
    <property type="component" value="Unassembled WGS sequence"/>
</dbReference>